<sequence length="109" mass="12304">MQTLVPIGTFEDRARRLLGKSGFDDMLEFLARRPKAGRVIQDTGGLRKVRMARPGRGKSGGTRMIYYYHNEDKPILLLLIYAKAAQENLTDAQKAKLKKHVDAIIDDFG</sequence>
<dbReference type="EMBL" id="LR633967">
    <property type="protein sequence ID" value="VUX55999.1"/>
    <property type="molecule type" value="Genomic_DNA"/>
</dbReference>
<name>A0A7D9H6G5_9GAMM</name>
<organism evidence="1">
    <name type="scientific">uncultured Woeseiaceae bacterium</name>
    <dbReference type="NCBI Taxonomy" id="1983305"/>
    <lineage>
        <taxon>Bacteria</taxon>
        <taxon>Pseudomonadati</taxon>
        <taxon>Pseudomonadota</taxon>
        <taxon>Gammaproteobacteria</taxon>
        <taxon>Woeseiales</taxon>
        <taxon>Woeseiaceae</taxon>
        <taxon>environmental samples</taxon>
    </lineage>
</organism>
<accession>A0A7D9H6G5</accession>
<dbReference type="InterPro" id="IPR009387">
    <property type="entry name" value="HigB-2"/>
</dbReference>
<gene>
    <name evidence="1" type="ORF">JTBM06_V1_210010</name>
</gene>
<protein>
    <submittedName>
        <fullName evidence="1">RelE-like cytotoxic translational repressor of toxin-antitoxin stability system</fullName>
    </submittedName>
</protein>
<dbReference type="AlphaFoldDB" id="A0A7D9H6G5"/>
<evidence type="ECO:0000313" key="1">
    <source>
        <dbReference type="EMBL" id="VUX55999.1"/>
    </source>
</evidence>
<dbReference type="Pfam" id="PF06296">
    <property type="entry name" value="RelE"/>
    <property type="match status" value="1"/>
</dbReference>
<proteinExistence type="predicted"/>
<reference evidence="1" key="1">
    <citation type="submission" date="2019-07" db="EMBL/GenBank/DDBJ databases">
        <authorList>
            <person name="Weber M."/>
            <person name="Kostadinov I."/>
            <person name="Kostadinov D I."/>
        </authorList>
    </citation>
    <scope>NUCLEOTIDE SEQUENCE</scope>
    <source>
        <strain evidence="1">Gfbio:sag-sample-m06:053724c1-46a9-4a36-b237-ea2bf867836b</strain>
    </source>
</reference>
<dbReference type="PIRSF" id="PIRSF039032">
    <property type="entry name" value="HigB-2"/>
    <property type="match status" value="1"/>
</dbReference>